<dbReference type="SMART" id="SM00448">
    <property type="entry name" value="REC"/>
    <property type="match status" value="1"/>
</dbReference>
<keyword evidence="5" id="KW-0812">Transmembrane</keyword>
<dbReference type="SMART" id="SM00387">
    <property type="entry name" value="HATPase_c"/>
    <property type="match status" value="1"/>
</dbReference>
<dbReference type="Gene3D" id="3.30.450.20">
    <property type="entry name" value="PAS domain"/>
    <property type="match status" value="1"/>
</dbReference>
<evidence type="ECO:0000256" key="3">
    <source>
        <dbReference type="ARBA" id="ARBA00022553"/>
    </source>
</evidence>
<dbReference type="SUPFAM" id="SSF52172">
    <property type="entry name" value="CheY-like"/>
    <property type="match status" value="1"/>
</dbReference>
<dbReference type="Gene3D" id="3.40.50.2300">
    <property type="match status" value="1"/>
</dbReference>
<keyword evidence="8" id="KW-0547">Nucleotide-binding</keyword>
<dbReference type="RefSeq" id="WP_284481298.1">
    <property type="nucleotide sequence ID" value="NZ_JASNJD010000008.1"/>
</dbReference>
<evidence type="ECO:0000259" key="7">
    <source>
        <dbReference type="PROSITE" id="PS50110"/>
    </source>
</evidence>
<dbReference type="EMBL" id="JASNJD010000008">
    <property type="protein sequence ID" value="MDK3018482.1"/>
    <property type="molecule type" value="Genomic_DNA"/>
</dbReference>
<dbReference type="EC" id="2.7.13.3" evidence="2"/>
<dbReference type="InterPro" id="IPR003661">
    <property type="entry name" value="HisK_dim/P_dom"/>
</dbReference>
<evidence type="ECO:0000256" key="5">
    <source>
        <dbReference type="SAM" id="Phobius"/>
    </source>
</evidence>
<dbReference type="Gene3D" id="3.30.565.10">
    <property type="entry name" value="Histidine kinase-like ATPase, C-terminal domain"/>
    <property type="match status" value="1"/>
</dbReference>
<dbReference type="Proteomes" id="UP001243757">
    <property type="component" value="Unassembled WGS sequence"/>
</dbReference>
<dbReference type="PROSITE" id="PS50110">
    <property type="entry name" value="RESPONSE_REGULATORY"/>
    <property type="match status" value="1"/>
</dbReference>
<sequence>MTSRPIAVRNLFQAAAPEPPRVLGVLLIALCLGAGGLFLAPEGLPRMGMLVSAVTLALVSVVLGVQRISTRRGLDLANDLLEGFIDKDAVPSFVADAEGHVHARNAAAEQQFPETANGTLAGTLRSIFANPSAVLYRLQNRAAQTGSAREDLVTRRGHVRLAVHQMGQEGYLWRVEDMSERPHSARGAETLPVPVITLGRAGAVLFMNEAARQLAGQRVKSLDRLFPALPVQTGQVNVMSTSEGLRDVLVAEFTGTAGRSELFLLPVDGQVGEARASGFDTLPVPMLKLAPSGRILAANREAVELLGGPVGANAMLGGFMQGLGRPIPDWLRETVREAGSNPSEFLRLTRKDRETFVQVSLSRVVEGGEPILIAVMNDATELKSLEAQFVQSQKMQAIGQLAGGIAHDFNNLLTAISGHCDLLLLRHDQGDQDYGDLVQIRQNANRAAALVGQLLAFSRKQTLRPQVIDLRDTLSDLTHLLNRLVGEKVRLTLSHDPVLRPIRADKRQLEQVLMNLVVNARDAMPQGGDIRIETEVVTLEAPLERDRATVPAGDYVTVRVRDEGVGIPRDKLQAIFEPFYTTKRTGEGTGLGLSTAYGIVKQTGGFIFVDSIEGSGTEFTLYFPAYEPVEEDQPAPVAQVEPEAPKQGEGVVLLVEDEAPVRAFASRALRLRGYTVLEAESAEDALKMLEDPDLVVDVFVTDVVMPGMDGPSWVRKAQELRPDVRVVFVSGYAEGALDADGPEVPNSVFLPKPFSLTQLAETVYEQMH</sequence>
<comment type="catalytic activity">
    <reaction evidence="1">
        <text>ATP + protein L-histidine = ADP + protein N-phospho-L-histidine.</text>
        <dbReference type="EC" id="2.7.13.3"/>
    </reaction>
</comment>
<keyword evidence="5" id="KW-1133">Transmembrane helix</keyword>
<gene>
    <name evidence="8" type="ORF">QO033_12415</name>
</gene>
<protein>
    <recommendedName>
        <fullName evidence="2">histidine kinase</fullName>
        <ecNumber evidence="2">2.7.13.3</ecNumber>
    </recommendedName>
</protein>
<feature type="domain" description="Response regulatory" evidence="7">
    <location>
        <begin position="651"/>
        <end position="767"/>
    </location>
</feature>
<dbReference type="InterPro" id="IPR003594">
    <property type="entry name" value="HATPase_dom"/>
</dbReference>
<keyword evidence="5" id="KW-0472">Membrane</keyword>
<dbReference type="PROSITE" id="PS50109">
    <property type="entry name" value="HIS_KIN"/>
    <property type="match status" value="1"/>
</dbReference>
<dbReference type="GO" id="GO:0005524">
    <property type="term" value="F:ATP binding"/>
    <property type="evidence" value="ECO:0007669"/>
    <property type="project" value="UniProtKB-KW"/>
</dbReference>
<organism evidence="8 9">
    <name type="scientific">Pseudodonghicola flavimaris</name>
    <dbReference type="NCBI Taxonomy" id="3050036"/>
    <lineage>
        <taxon>Bacteria</taxon>
        <taxon>Pseudomonadati</taxon>
        <taxon>Pseudomonadota</taxon>
        <taxon>Alphaproteobacteria</taxon>
        <taxon>Rhodobacterales</taxon>
        <taxon>Paracoccaceae</taxon>
        <taxon>Pseudodonghicola</taxon>
    </lineage>
</organism>
<dbReference type="PANTHER" id="PTHR43065">
    <property type="entry name" value="SENSOR HISTIDINE KINASE"/>
    <property type="match status" value="1"/>
</dbReference>
<evidence type="ECO:0000256" key="4">
    <source>
        <dbReference type="PROSITE-ProRule" id="PRU00169"/>
    </source>
</evidence>
<keyword evidence="8" id="KW-0067">ATP-binding</keyword>
<dbReference type="PANTHER" id="PTHR43065:SF42">
    <property type="entry name" value="TWO-COMPONENT SENSOR PPRA"/>
    <property type="match status" value="1"/>
</dbReference>
<evidence type="ECO:0000313" key="9">
    <source>
        <dbReference type="Proteomes" id="UP001243757"/>
    </source>
</evidence>
<feature type="domain" description="Histidine kinase" evidence="6">
    <location>
        <begin position="404"/>
        <end position="627"/>
    </location>
</feature>
<dbReference type="Pfam" id="PF00512">
    <property type="entry name" value="HisKA"/>
    <property type="match status" value="1"/>
</dbReference>
<dbReference type="CDD" id="cd00130">
    <property type="entry name" value="PAS"/>
    <property type="match status" value="1"/>
</dbReference>
<dbReference type="Gene3D" id="1.10.287.130">
    <property type="match status" value="1"/>
</dbReference>
<dbReference type="SUPFAM" id="SSF55874">
    <property type="entry name" value="ATPase domain of HSP90 chaperone/DNA topoisomerase II/histidine kinase"/>
    <property type="match status" value="1"/>
</dbReference>
<evidence type="ECO:0000256" key="1">
    <source>
        <dbReference type="ARBA" id="ARBA00000085"/>
    </source>
</evidence>
<dbReference type="InterPro" id="IPR004358">
    <property type="entry name" value="Sig_transdc_His_kin-like_C"/>
</dbReference>
<feature type="transmembrane region" description="Helical" evidence="5">
    <location>
        <begin position="21"/>
        <end position="41"/>
    </location>
</feature>
<comment type="caution">
    <text evidence="8">The sequence shown here is derived from an EMBL/GenBank/DDBJ whole genome shotgun (WGS) entry which is preliminary data.</text>
</comment>
<dbReference type="InterPro" id="IPR036890">
    <property type="entry name" value="HATPase_C_sf"/>
</dbReference>
<keyword evidence="3 4" id="KW-0597">Phosphoprotein</keyword>
<dbReference type="CDD" id="cd00082">
    <property type="entry name" value="HisKA"/>
    <property type="match status" value="1"/>
</dbReference>
<dbReference type="SMART" id="SM00388">
    <property type="entry name" value="HisKA"/>
    <property type="match status" value="1"/>
</dbReference>
<dbReference type="InterPro" id="IPR011006">
    <property type="entry name" value="CheY-like_superfamily"/>
</dbReference>
<feature type="modified residue" description="4-aspartylphosphate" evidence="4">
    <location>
        <position position="702"/>
    </location>
</feature>
<proteinExistence type="predicted"/>
<dbReference type="InterPro" id="IPR001789">
    <property type="entry name" value="Sig_transdc_resp-reg_receiver"/>
</dbReference>
<dbReference type="PRINTS" id="PR00344">
    <property type="entry name" value="BCTRLSENSOR"/>
</dbReference>
<evidence type="ECO:0000313" key="8">
    <source>
        <dbReference type="EMBL" id="MDK3018482.1"/>
    </source>
</evidence>
<dbReference type="InterPro" id="IPR005467">
    <property type="entry name" value="His_kinase_dom"/>
</dbReference>
<dbReference type="InterPro" id="IPR000014">
    <property type="entry name" value="PAS"/>
</dbReference>
<dbReference type="Pfam" id="PF00072">
    <property type="entry name" value="Response_reg"/>
    <property type="match status" value="1"/>
</dbReference>
<reference evidence="8 9" key="1">
    <citation type="submission" date="2023-05" db="EMBL/GenBank/DDBJ databases">
        <title>Pseudodonghicola sp. nov.</title>
        <authorList>
            <person name="Huang J."/>
        </authorList>
    </citation>
    <scope>NUCLEOTIDE SEQUENCE [LARGE SCALE GENOMIC DNA]</scope>
    <source>
        <strain evidence="8 9">IC7</strain>
    </source>
</reference>
<dbReference type="Pfam" id="PF02518">
    <property type="entry name" value="HATPase_c"/>
    <property type="match status" value="1"/>
</dbReference>
<name>A0ABT7F1K0_9RHOB</name>
<dbReference type="SUPFAM" id="SSF47384">
    <property type="entry name" value="Homodimeric domain of signal transducing histidine kinase"/>
    <property type="match status" value="1"/>
</dbReference>
<accession>A0ABT7F1K0</accession>
<evidence type="ECO:0000259" key="6">
    <source>
        <dbReference type="PROSITE" id="PS50109"/>
    </source>
</evidence>
<evidence type="ECO:0000256" key="2">
    <source>
        <dbReference type="ARBA" id="ARBA00012438"/>
    </source>
</evidence>
<dbReference type="SMART" id="SM00091">
    <property type="entry name" value="PAS"/>
    <property type="match status" value="3"/>
</dbReference>
<keyword evidence="9" id="KW-1185">Reference proteome</keyword>
<dbReference type="SUPFAM" id="SSF55785">
    <property type="entry name" value="PYP-like sensor domain (PAS domain)"/>
    <property type="match status" value="1"/>
</dbReference>
<dbReference type="InterPro" id="IPR035965">
    <property type="entry name" value="PAS-like_dom_sf"/>
</dbReference>
<dbReference type="InterPro" id="IPR036097">
    <property type="entry name" value="HisK_dim/P_sf"/>
</dbReference>